<evidence type="ECO:0000256" key="1">
    <source>
        <dbReference type="ARBA" id="ARBA00008889"/>
    </source>
</evidence>
<dbReference type="GO" id="GO:0042273">
    <property type="term" value="P:ribosomal large subunit biogenesis"/>
    <property type="evidence" value="ECO:0007669"/>
    <property type="project" value="TreeGrafter"/>
</dbReference>
<organism evidence="2 3">
    <name type="scientific">Brassica cretica</name>
    <name type="common">Mustard</name>
    <dbReference type="NCBI Taxonomy" id="69181"/>
    <lineage>
        <taxon>Eukaryota</taxon>
        <taxon>Viridiplantae</taxon>
        <taxon>Streptophyta</taxon>
        <taxon>Embryophyta</taxon>
        <taxon>Tracheophyta</taxon>
        <taxon>Spermatophyta</taxon>
        <taxon>Magnoliopsida</taxon>
        <taxon>eudicotyledons</taxon>
        <taxon>Gunneridae</taxon>
        <taxon>Pentapetalae</taxon>
        <taxon>rosids</taxon>
        <taxon>malvids</taxon>
        <taxon>Brassicales</taxon>
        <taxon>Brassicaceae</taxon>
        <taxon>Brassiceae</taxon>
        <taxon>Brassica</taxon>
    </lineage>
</organism>
<gene>
    <name evidence="2" type="ORF">F2Q69_00033765</name>
</gene>
<dbReference type="AlphaFoldDB" id="A0A8S9SVJ2"/>
<sequence length="185" mass="20764">MVRRNSVGKYRRNSDDFAVNRNVVGNSSEYTDELPTTTTYSVTNVLRPWCPSEPPSEFGVFSCSGGLSWLRFFLCSNKVMQVALGRSASDEIRPCIFKAFKLLHGVSGLLITNMPKEEVESLFNAYENSDFSRTRSTAVETCPLGIKLAISNSTWSADGALMTLSFTEKAWISRTLKQNFDDQRF</sequence>
<dbReference type="Gene3D" id="3.30.70.1730">
    <property type="match status" value="1"/>
</dbReference>
<dbReference type="GO" id="GO:0006364">
    <property type="term" value="P:rRNA processing"/>
    <property type="evidence" value="ECO:0007669"/>
    <property type="project" value="TreeGrafter"/>
</dbReference>
<evidence type="ECO:0000313" key="3">
    <source>
        <dbReference type="Proteomes" id="UP000712600"/>
    </source>
</evidence>
<comment type="similarity">
    <text evidence="1">Belongs to the universal ribosomal protein uL10 family.</text>
</comment>
<proteinExistence type="inferred from homology"/>
<dbReference type="GO" id="GO:0000956">
    <property type="term" value="P:nuclear-transcribed mRNA catabolic process"/>
    <property type="evidence" value="ECO:0007669"/>
    <property type="project" value="TreeGrafter"/>
</dbReference>
<dbReference type="Proteomes" id="UP000712600">
    <property type="component" value="Unassembled WGS sequence"/>
</dbReference>
<dbReference type="GO" id="GO:0003723">
    <property type="term" value="F:RNA binding"/>
    <property type="evidence" value="ECO:0007669"/>
    <property type="project" value="TreeGrafter"/>
</dbReference>
<dbReference type="GO" id="GO:0005730">
    <property type="term" value="C:nucleolus"/>
    <property type="evidence" value="ECO:0007669"/>
    <property type="project" value="TreeGrafter"/>
</dbReference>
<protein>
    <submittedName>
        <fullName evidence="2">Uncharacterized protein</fullName>
    </submittedName>
</protein>
<name>A0A8S9SVJ2_BRACR</name>
<dbReference type="EMBL" id="QGKX02000004">
    <property type="protein sequence ID" value="KAF3604074.1"/>
    <property type="molecule type" value="Genomic_DNA"/>
</dbReference>
<dbReference type="PANTHER" id="PTHR45841">
    <property type="entry name" value="MRNA TURNOVER PROTEIN 4 MRTO4"/>
    <property type="match status" value="1"/>
</dbReference>
<dbReference type="InterPro" id="IPR043141">
    <property type="entry name" value="Ribosomal_uL10-like_sf"/>
</dbReference>
<accession>A0A8S9SVJ2</accession>
<dbReference type="GO" id="GO:0030687">
    <property type="term" value="C:preribosome, large subunit precursor"/>
    <property type="evidence" value="ECO:0007669"/>
    <property type="project" value="TreeGrafter"/>
</dbReference>
<dbReference type="InterPro" id="IPR051742">
    <property type="entry name" value="Ribosome_Assembly_uL10"/>
</dbReference>
<evidence type="ECO:0000313" key="2">
    <source>
        <dbReference type="EMBL" id="KAF3604074.1"/>
    </source>
</evidence>
<dbReference type="PANTHER" id="PTHR45841:SF4">
    <property type="entry name" value="RIBOSOME ASSEMBLY FACTOR MRT4"/>
    <property type="match status" value="1"/>
</dbReference>
<reference evidence="2" key="1">
    <citation type="submission" date="2019-12" db="EMBL/GenBank/DDBJ databases">
        <title>Genome sequencing and annotation of Brassica cretica.</title>
        <authorList>
            <person name="Studholme D.J."/>
            <person name="Sarris P."/>
        </authorList>
    </citation>
    <scope>NUCLEOTIDE SEQUENCE</scope>
    <source>
        <strain evidence="2">PFS-109/04</strain>
        <tissue evidence="2">Leaf</tissue>
    </source>
</reference>
<comment type="caution">
    <text evidence="2">The sequence shown here is derived from an EMBL/GenBank/DDBJ whole genome shotgun (WGS) entry which is preliminary data.</text>
</comment>